<dbReference type="OMA" id="CFADAFK"/>
<gene>
    <name evidence="5" type="ORF">PIIN_07454</name>
</gene>
<dbReference type="GO" id="GO:0003729">
    <property type="term" value="F:mRNA binding"/>
    <property type="evidence" value="ECO:0007669"/>
    <property type="project" value="TreeGrafter"/>
</dbReference>
<keyword evidence="6" id="KW-1185">Reference proteome</keyword>
<evidence type="ECO:0000313" key="5">
    <source>
        <dbReference type="EMBL" id="CCA73501.1"/>
    </source>
</evidence>
<comment type="caution">
    <text evidence="5">The sequence shown here is derived from an EMBL/GenBank/DDBJ whole genome shotgun (WGS) entry which is preliminary data.</text>
</comment>
<dbReference type="Proteomes" id="UP000007148">
    <property type="component" value="Unassembled WGS sequence"/>
</dbReference>
<dbReference type="AlphaFoldDB" id="G4TQA8"/>
<organism evidence="5 6">
    <name type="scientific">Serendipita indica (strain DSM 11827)</name>
    <name type="common">Root endophyte fungus</name>
    <name type="synonym">Piriformospora indica</name>
    <dbReference type="NCBI Taxonomy" id="1109443"/>
    <lineage>
        <taxon>Eukaryota</taxon>
        <taxon>Fungi</taxon>
        <taxon>Dikarya</taxon>
        <taxon>Basidiomycota</taxon>
        <taxon>Agaricomycotina</taxon>
        <taxon>Agaricomycetes</taxon>
        <taxon>Sebacinales</taxon>
        <taxon>Serendipitaceae</taxon>
        <taxon>Serendipita</taxon>
    </lineage>
</organism>
<dbReference type="SMART" id="SM00360">
    <property type="entry name" value="RRM"/>
    <property type="match status" value="2"/>
</dbReference>
<dbReference type="HOGENOM" id="CLU_012062_34_2_1"/>
<dbReference type="PANTHER" id="PTHR23003">
    <property type="entry name" value="RNA RECOGNITION MOTIF RRM DOMAIN CONTAINING PROTEIN"/>
    <property type="match status" value="1"/>
</dbReference>
<proteinExistence type="predicted"/>
<feature type="domain" description="RRM" evidence="4">
    <location>
        <begin position="94"/>
        <end position="168"/>
    </location>
</feature>
<reference evidence="5 6" key="1">
    <citation type="journal article" date="2011" name="PLoS Pathog.">
        <title>Endophytic Life Strategies Decoded by Genome and Transcriptome Analyses of the Mutualistic Root Symbiont Piriformospora indica.</title>
        <authorList>
            <person name="Zuccaro A."/>
            <person name="Lahrmann U."/>
            <person name="Guldener U."/>
            <person name="Langen G."/>
            <person name="Pfiffi S."/>
            <person name="Biedenkopf D."/>
            <person name="Wong P."/>
            <person name="Samans B."/>
            <person name="Grimm C."/>
            <person name="Basiewicz M."/>
            <person name="Murat C."/>
            <person name="Martin F."/>
            <person name="Kogel K.H."/>
        </authorList>
    </citation>
    <scope>NUCLEOTIDE SEQUENCE [LARGE SCALE GENOMIC DNA]</scope>
    <source>
        <strain evidence="5 6">DSM 11827</strain>
    </source>
</reference>
<evidence type="ECO:0000256" key="1">
    <source>
        <dbReference type="ARBA" id="ARBA00022884"/>
    </source>
</evidence>
<dbReference type="STRING" id="1109443.G4TQA8"/>
<dbReference type="InterPro" id="IPR035979">
    <property type="entry name" value="RBD_domain_sf"/>
</dbReference>
<name>G4TQA8_SERID</name>
<sequence length="194" mass="22503">MSRRLYVGKLPPDVNSEDVRRFFEDEARVKVVDCRIMTGFGFIEFDSSEDMDTALRLDGHDFQGQPILVQVAREKPPRREPPREMRSSGRRQGVTVIVSNVSRDVSWQDLKDFGREAGGGVIFSDIDRDVPNQGILEYYTAEEAERAVRELDGRELRGHTVTLRLQDSRGGGRRDRYNDDYRRDNDDYRRDNDD</sequence>
<evidence type="ECO:0000313" key="6">
    <source>
        <dbReference type="Proteomes" id="UP000007148"/>
    </source>
</evidence>
<dbReference type="SUPFAM" id="SSF54928">
    <property type="entry name" value="RNA-binding domain, RBD"/>
    <property type="match status" value="1"/>
</dbReference>
<dbReference type="InParanoid" id="G4TQA8"/>
<dbReference type="PROSITE" id="PS50102">
    <property type="entry name" value="RRM"/>
    <property type="match status" value="2"/>
</dbReference>
<feature type="region of interest" description="Disordered" evidence="3">
    <location>
        <begin position="162"/>
        <end position="194"/>
    </location>
</feature>
<evidence type="ECO:0000256" key="3">
    <source>
        <dbReference type="SAM" id="MobiDB-lite"/>
    </source>
</evidence>
<evidence type="ECO:0000259" key="4">
    <source>
        <dbReference type="PROSITE" id="PS50102"/>
    </source>
</evidence>
<dbReference type="PANTHER" id="PTHR23003:SF51">
    <property type="entry name" value="SERINE-ARGININE PROTEIN 55"/>
    <property type="match status" value="1"/>
</dbReference>
<accession>G4TQA8</accession>
<dbReference type="Gene3D" id="3.30.70.330">
    <property type="match status" value="2"/>
</dbReference>
<dbReference type="InterPro" id="IPR000504">
    <property type="entry name" value="RRM_dom"/>
</dbReference>
<dbReference type="OrthoDB" id="1099063at2759"/>
<evidence type="ECO:0000256" key="2">
    <source>
        <dbReference type="PROSITE-ProRule" id="PRU00176"/>
    </source>
</evidence>
<dbReference type="CDD" id="cd12339">
    <property type="entry name" value="RRM2_SRSF1_4_like"/>
    <property type="match status" value="1"/>
</dbReference>
<keyword evidence="1 2" id="KW-0694">RNA-binding</keyword>
<protein>
    <submittedName>
        <fullName evidence="5">Related to pre-mrna splicing factor srp55</fullName>
    </submittedName>
</protein>
<feature type="domain" description="RRM" evidence="4">
    <location>
        <begin position="3"/>
        <end position="74"/>
    </location>
</feature>
<feature type="compositionally biased region" description="Basic and acidic residues" evidence="3">
    <location>
        <begin position="166"/>
        <end position="194"/>
    </location>
</feature>
<dbReference type="GO" id="GO:0005737">
    <property type="term" value="C:cytoplasm"/>
    <property type="evidence" value="ECO:0007669"/>
    <property type="project" value="TreeGrafter"/>
</dbReference>
<dbReference type="InterPro" id="IPR050374">
    <property type="entry name" value="RRT5_SRSF_SR"/>
</dbReference>
<dbReference type="InterPro" id="IPR012677">
    <property type="entry name" value="Nucleotide-bd_a/b_plait_sf"/>
</dbReference>
<dbReference type="Pfam" id="PF00076">
    <property type="entry name" value="RRM_1"/>
    <property type="match status" value="2"/>
</dbReference>
<dbReference type="eggNOG" id="KOG0106">
    <property type="taxonomic scope" value="Eukaryota"/>
</dbReference>
<dbReference type="EMBL" id="CAFZ01000230">
    <property type="protein sequence ID" value="CCA73501.1"/>
    <property type="molecule type" value="Genomic_DNA"/>
</dbReference>
<dbReference type="CDD" id="cd00590">
    <property type="entry name" value="RRM_SF"/>
    <property type="match status" value="1"/>
</dbReference>
<dbReference type="GO" id="GO:0005634">
    <property type="term" value="C:nucleus"/>
    <property type="evidence" value="ECO:0007669"/>
    <property type="project" value="TreeGrafter"/>
</dbReference>